<organism evidence="3 4">
    <name type="scientific">Actinomadura miaoliensis</name>
    <dbReference type="NCBI Taxonomy" id="430685"/>
    <lineage>
        <taxon>Bacteria</taxon>
        <taxon>Bacillati</taxon>
        <taxon>Actinomycetota</taxon>
        <taxon>Actinomycetes</taxon>
        <taxon>Streptosporangiales</taxon>
        <taxon>Thermomonosporaceae</taxon>
        <taxon>Actinomadura</taxon>
    </lineage>
</organism>
<dbReference type="InterPro" id="IPR010982">
    <property type="entry name" value="Lambda_DNA-bd_dom_sf"/>
</dbReference>
<dbReference type="Pfam" id="PF01381">
    <property type="entry name" value="HTH_3"/>
    <property type="match status" value="1"/>
</dbReference>
<sequence length="368" mass="41094">MTKDPVVDVYPAGEPNYAVPPGETIREFLDELGMSQRQLAVRLGLTAKHVNQLIQGLVPLSPEVAQRLELVTGMSARMWNRLEADYQSARQRLRHRGDMAELTAWLAEMPVSELVRCGDLPAETDDPRDRVHQLLMFFGVAHVSTYRELYEAPALDFQRTRAPGARPGAVATLLRLAELKARDIACDPYSRQGLEASLDKLRQLTLQPPGVLLPLMRDICARNGIAVVIVPDFADTHVKGMTRWLSADKAMVALSTHHDSAGELWFTFFRAIYQVLRHGRTKSMVWIHDGRPGVDPMEREADAFARDLLIPPDQAAGLASLDSPDEVRRFADRIGVAVSVVAARLPGKVRMRGKHARNIDFSEFCHAR</sequence>
<dbReference type="InterPro" id="IPR001387">
    <property type="entry name" value="Cro/C1-type_HTH"/>
</dbReference>
<dbReference type="InterPro" id="IPR013430">
    <property type="entry name" value="Toxin_antidote_HigA"/>
</dbReference>
<proteinExistence type="predicted"/>
<evidence type="ECO:0000259" key="2">
    <source>
        <dbReference type="PROSITE" id="PS50943"/>
    </source>
</evidence>
<gene>
    <name evidence="3" type="ORF">GCM10022214_83930</name>
</gene>
<dbReference type="PANTHER" id="PTHR36924">
    <property type="entry name" value="ANTITOXIN HIGA-1"/>
    <property type="match status" value="1"/>
</dbReference>
<evidence type="ECO:0000256" key="1">
    <source>
        <dbReference type="ARBA" id="ARBA00023125"/>
    </source>
</evidence>
<dbReference type="EMBL" id="BAAAZG010000080">
    <property type="protein sequence ID" value="GAA4104585.1"/>
    <property type="molecule type" value="Genomic_DNA"/>
</dbReference>
<dbReference type="Gene3D" id="1.10.260.40">
    <property type="entry name" value="lambda repressor-like DNA-binding domains"/>
    <property type="match status" value="1"/>
</dbReference>
<comment type="caution">
    <text evidence="3">The sequence shown here is derived from an EMBL/GenBank/DDBJ whole genome shotgun (WGS) entry which is preliminary data.</text>
</comment>
<evidence type="ECO:0000313" key="3">
    <source>
        <dbReference type="EMBL" id="GAA4104585.1"/>
    </source>
</evidence>
<feature type="domain" description="HTH cro/C1-type" evidence="2">
    <location>
        <begin position="25"/>
        <end position="79"/>
    </location>
</feature>
<dbReference type="PROSITE" id="PS50943">
    <property type="entry name" value="HTH_CROC1"/>
    <property type="match status" value="1"/>
</dbReference>
<name>A0ABP7X758_9ACTN</name>
<dbReference type="Proteomes" id="UP001500683">
    <property type="component" value="Unassembled WGS sequence"/>
</dbReference>
<dbReference type="PANTHER" id="PTHR36924:SF1">
    <property type="entry name" value="ANTITOXIN HIGA-1"/>
    <property type="match status" value="1"/>
</dbReference>
<keyword evidence="4" id="KW-1185">Reference proteome</keyword>
<protein>
    <submittedName>
        <fullName evidence="3">ImmA/IrrE family metallo-endopeptidase</fullName>
    </submittedName>
</protein>
<evidence type="ECO:0000313" key="4">
    <source>
        <dbReference type="Proteomes" id="UP001500683"/>
    </source>
</evidence>
<dbReference type="RefSeq" id="WP_344958828.1">
    <property type="nucleotide sequence ID" value="NZ_BAAAZG010000080.1"/>
</dbReference>
<dbReference type="SUPFAM" id="SSF47413">
    <property type="entry name" value="lambda repressor-like DNA-binding domains"/>
    <property type="match status" value="1"/>
</dbReference>
<keyword evidence="1" id="KW-0238">DNA-binding</keyword>
<reference evidence="4" key="1">
    <citation type="journal article" date="2019" name="Int. J. Syst. Evol. Microbiol.">
        <title>The Global Catalogue of Microorganisms (GCM) 10K type strain sequencing project: providing services to taxonomists for standard genome sequencing and annotation.</title>
        <authorList>
            <consortium name="The Broad Institute Genomics Platform"/>
            <consortium name="The Broad Institute Genome Sequencing Center for Infectious Disease"/>
            <person name="Wu L."/>
            <person name="Ma J."/>
        </authorList>
    </citation>
    <scope>NUCLEOTIDE SEQUENCE [LARGE SCALE GENOMIC DNA]</scope>
    <source>
        <strain evidence="4">JCM 16702</strain>
    </source>
</reference>
<dbReference type="NCBIfam" id="TIGR02607">
    <property type="entry name" value="antidote_HigA"/>
    <property type="match status" value="1"/>
</dbReference>
<accession>A0ABP7X758</accession>
<dbReference type="CDD" id="cd00093">
    <property type="entry name" value="HTH_XRE"/>
    <property type="match status" value="1"/>
</dbReference>
<dbReference type="SMART" id="SM00530">
    <property type="entry name" value="HTH_XRE"/>
    <property type="match status" value="1"/>
</dbReference>